<proteinExistence type="inferred from homology"/>
<feature type="transmembrane region" description="Helical" evidence="8">
    <location>
        <begin position="148"/>
        <end position="168"/>
    </location>
</feature>
<evidence type="ECO:0000313" key="11">
    <source>
        <dbReference type="Proteomes" id="UP001198862"/>
    </source>
</evidence>
<dbReference type="InterPro" id="IPR000412">
    <property type="entry name" value="ABC_2_transport"/>
</dbReference>
<dbReference type="Proteomes" id="UP001198862">
    <property type="component" value="Unassembled WGS sequence"/>
</dbReference>
<comment type="subcellular location">
    <subcellularLocation>
        <location evidence="1">Cell inner membrane</location>
        <topology evidence="1">Multi-pass membrane protein</topology>
    </subcellularLocation>
</comment>
<reference evidence="10 11" key="1">
    <citation type="submission" date="2021-11" db="EMBL/GenBank/DDBJ databases">
        <authorList>
            <person name="Lee D.-H."/>
            <person name="Kim S.-B."/>
        </authorList>
    </citation>
    <scope>NUCLEOTIDE SEQUENCE [LARGE SCALE GENOMIC DNA]</scope>
    <source>
        <strain evidence="10 11">KCTC 52223</strain>
    </source>
</reference>
<feature type="transmembrane region" description="Helical" evidence="8">
    <location>
        <begin position="175"/>
        <end position="196"/>
    </location>
</feature>
<keyword evidence="7 8" id="KW-0472">Membrane</keyword>
<evidence type="ECO:0000256" key="7">
    <source>
        <dbReference type="ARBA" id="ARBA00023136"/>
    </source>
</evidence>
<keyword evidence="3" id="KW-0813">Transport</keyword>
<feature type="transmembrane region" description="Helical" evidence="8">
    <location>
        <begin position="108"/>
        <end position="136"/>
    </location>
</feature>
<dbReference type="PANTHER" id="PTHR30413">
    <property type="entry name" value="INNER MEMBRANE TRANSPORT PERMEASE"/>
    <property type="match status" value="1"/>
</dbReference>
<feature type="transmembrane region" description="Helical" evidence="8">
    <location>
        <begin position="66"/>
        <end position="87"/>
    </location>
</feature>
<keyword evidence="5 8" id="KW-0812">Transmembrane</keyword>
<dbReference type="PANTHER" id="PTHR30413:SF8">
    <property type="entry name" value="TRANSPORT PERMEASE PROTEIN"/>
    <property type="match status" value="1"/>
</dbReference>
<gene>
    <name evidence="10" type="ORF">LJ725_22170</name>
</gene>
<evidence type="ECO:0000256" key="5">
    <source>
        <dbReference type="ARBA" id="ARBA00022692"/>
    </source>
</evidence>
<dbReference type="PRINTS" id="PR00164">
    <property type="entry name" value="ABC2TRNSPORT"/>
</dbReference>
<accession>A0ABS8L035</accession>
<dbReference type="Pfam" id="PF01061">
    <property type="entry name" value="ABC2_membrane"/>
    <property type="match status" value="1"/>
</dbReference>
<evidence type="ECO:0000256" key="6">
    <source>
        <dbReference type="ARBA" id="ARBA00022989"/>
    </source>
</evidence>
<feature type="transmembrane region" description="Helical" evidence="8">
    <location>
        <begin position="236"/>
        <end position="255"/>
    </location>
</feature>
<comment type="caution">
    <text evidence="10">The sequence shown here is derived from an EMBL/GenBank/DDBJ whole genome shotgun (WGS) entry which is preliminary data.</text>
</comment>
<dbReference type="InterPro" id="IPR013525">
    <property type="entry name" value="ABC2_TM"/>
</dbReference>
<sequence>MTGSRARNLFDGLLSWASNLIFLMGTSFGERYRRSKLSILLAIGEPLGVIAIFAGTHSLITSRAPFGPSVVLFFATGILPFYLFFHISWRMRAWDHLRRLPRVTEVDLFLIHVLDELLTKVVIIIILGFAIWLTGIEQAIPQDPLRCLLALLIIAVQGAAVGLLNAVIAGFFFSWLYIYAILIRGWMAFSGVLFVVDYMPPALREIAIWNPITHAITYYRFGYYADYPHRTLEMEYLLWSTAGLFFFAIVAIVSTRPYRSTV</sequence>
<keyword evidence="4" id="KW-1003">Cell membrane</keyword>
<keyword evidence="6 8" id="KW-1133">Transmembrane helix</keyword>
<evidence type="ECO:0000256" key="2">
    <source>
        <dbReference type="ARBA" id="ARBA00007783"/>
    </source>
</evidence>
<name>A0ABS8L035_9HYPH</name>
<keyword evidence="11" id="KW-1185">Reference proteome</keyword>
<dbReference type="EMBL" id="JAJISD010000011">
    <property type="protein sequence ID" value="MCC8431691.1"/>
    <property type="molecule type" value="Genomic_DNA"/>
</dbReference>
<protein>
    <submittedName>
        <fullName evidence="10">ABC transporter permease</fullName>
    </submittedName>
</protein>
<feature type="transmembrane region" description="Helical" evidence="8">
    <location>
        <begin position="37"/>
        <end position="60"/>
    </location>
</feature>
<evidence type="ECO:0000259" key="9">
    <source>
        <dbReference type="Pfam" id="PF01061"/>
    </source>
</evidence>
<comment type="similarity">
    <text evidence="2">Belongs to the ABC-2 integral membrane protein family.</text>
</comment>
<organism evidence="10 11">
    <name type="scientific">Reyranella aquatilis</name>
    <dbReference type="NCBI Taxonomy" id="2035356"/>
    <lineage>
        <taxon>Bacteria</taxon>
        <taxon>Pseudomonadati</taxon>
        <taxon>Pseudomonadota</taxon>
        <taxon>Alphaproteobacteria</taxon>
        <taxon>Hyphomicrobiales</taxon>
        <taxon>Reyranellaceae</taxon>
        <taxon>Reyranella</taxon>
    </lineage>
</organism>
<evidence type="ECO:0000256" key="3">
    <source>
        <dbReference type="ARBA" id="ARBA00022448"/>
    </source>
</evidence>
<evidence type="ECO:0000256" key="4">
    <source>
        <dbReference type="ARBA" id="ARBA00022475"/>
    </source>
</evidence>
<evidence type="ECO:0000313" key="10">
    <source>
        <dbReference type="EMBL" id="MCC8431691.1"/>
    </source>
</evidence>
<evidence type="ECO:0000256" key="1">
    <source>
        <dbReference type="ARBA" id="ARBA00004429"/>
    </source>
</evidence>
<dbReference type="RefSeq" id="WP_230553121.1">
    <property type="nucleotide sequence ID" value="NZ_JAJISD010000011.1"/>
</dbReference>
<feature type="domain" description="ABC-2 type transporter transmembrane" evidence="9">
    <location>
        <begin position="26"/>
        <end position="221"/>
    </location>
</feature>
<evidence type="ECO:0000256" key="8">
    <source>
        <dbReference type="SAM" id="Phobius"/>
    </source>
</evidence>